<organism evidence="1 2">
    <name type="scientific">Flavobacterium sediminis</name>
    <dbReference type="NCBI Taxonomy" id="2201181"/>
    <lineage>
        <taxon>Bacteria</taxon>
        <taxon>Pseudomonadati</taxon>
        <taxon>Bacteroidota</taxon>
        <taxon>Flavobacteriia</taxon>
        <taxon>Flavobacteriales</taxon>
        <taxon>Flavobacteriaceae</taxon>
        <taxon>Flavobacterium</taxon>
    </lineage>
</organism>
<proteinExistence type="predicted"/>
<dbReference type="RefSeq" id="WP_109569732.1">
    <property type="nucleotide sequence ID" value="NZ_CP029463.1"/>
</dbReference>
<dbReference type="OrthoDB" id="9758209at2"/>
<dbReference type="Proteomes" id="UP000245429">
    <property type="component" value="Chromosome"/>
</dbReference>
<evidence type="ECO:0000313" key="1">
    <source>
        <dbReference type="EMBL" id="AWM14372.1"/>
    </source>
</evidence>
<keyword evidence="2" id="KW-1185">Reference proteome</keyword>
<dbReference type="KEGG" id="fse:DI487_11245"/>
<dbReference type="AlphaFoldDB" id="A0A2U8QVZ5"/>
<dbReference type="EMBL" id="CP029463">
    <property type="protein sequence ID" value="AWM14372.1"/>
    <property type="molecule type" value="Genomic_DNA"/>
</dbReference>
<evidence type="ECO:0000313" key="2">
    <source>
        <dbReference type="Proteomes" id="UP000245429"/>
    </source>
</evidence>
<protein>
    <submittedName>
        <fullName evidence="1">Uncharacterized protein</fullName>
    </submittedName>
</protein>
<gene>
    <name evidence="1" type="ORF">DI487_11245</name>
</gene>
<reference evidence="1 2" key="1">
    <citation type="submission" date="2018-05" db="EMBL/GenBank/DDBJ databases">
        <title>Flavobacterium sp. MEBiC07310.</title>
        <authorList>
            <person name="Baek K."/>
        </authorList>
    </citation>
    <scope>NUCLEOTIDE SEQUENCE [LARGE SCALE GENOMIC DNA]</scope>
    <source>
        <strain evidence="1 2">MEBiC07310</strain>
    </source>
</reference>
<accession>A0A2U8QVZ5</accession>
<sequence>MKKSFLFFTSVLVLTVVTFYSCENNVSEEDKYSDLRTALKSIENSSLSNMLRESYSEIENKDNSYDYLGLELYNSLDKISEKLVEVKESSGSKETFDLFVENEMSKYSYTEFDLNEKEEIILESYFNSIVENDRLQKALEYEQFVIDNFQDQEEVKNVLITLSIVKYEEQFMKVRNPDCPGFNCWEMCVNICMGNKYKDKNIVDWVYWIATNPAANVMWDYASCSWGCY</sequence>
<dbReference type="PROSITE" id="PS51257">
    <property type="entry name" value="PROKAR_LIPOPROTEIN"/>
    <property type="match status" value="1"/>
</dbReference>
<name>A0A2U8QVZ5_9FLAO</name>